<evidence type="ECO:0000313" key="3">
    <source>
        <dbReference type="Proteomes" id="UP000691718"/>
    </source>
</evidence>
<gene>
    <name evidence="2" type="ORF">PAPOLLO_LOCUS23716</name>
</gene>
<feature type="region of interest" description="Disordered" evidence="1">
    <location>
        <begin position="168"/>
        <end position="194"/>
    </location>
</feature>
<evidence type="ECO:0000313" key="2">
    <source>
        <dbReference type="EMBL" id="CAG5046970.1"/>
    </source>
</evidence>
<organism evidence="2 3">
    <name type="scientific">Parnassius apollo</name>
    <name type="common">Apollo butterfly</name>
    <name type="synonym">Papilio apollo</name>
    <dbReference type="NCBI Taxonomy" id="110799"/>
    <lineage>
        <taxon>Eukaryota</taxon>
        <taxon>Metazoa</taxon>
        <taxon>Ecdysozoa</taxon>
        <taxon>Arthropoda</taxon>
        <taxon>Hexapoda</taxon>
        <taxon>Insecta</taxon>
        <taxon>Pterygota</taxon>
        <taxon>Neoptera</taxon>
        <taxon>Endopterygota</taxon>
        <taxon>Lepidoptera</taxon>
        <taxon>Glossata</taxon>
        <taxon>Ditrysia</taxon>
        <taxon>Papilionoidea</taxon>
        <taxon>Papilionidae</taxon>
        <taxon>Parnassiinae</taxon>
        <taxon>Parnassini</taxon>
        <taxon>Parnassius</taxon>
        <taxon>Parnassius</taxon>
    </lineage>
</organism>
<dbReference type="EMBL" id="CAJQZP010001449">
    <property type="protein sequence ID" value="CAG5046970.1"/>
    <property type="molecule type" value="Genomic_DNA"/>
</dbReference>
<comment type="caution">
    <text evidence="2">The sequence shown here is derived from an EMBL/GenBank/DDBJ whole genome shotgun (WGS) entry which is preliminary data.</text>
</comment>
<keyword evidence="3" id="KW-1185">Reference proteome</keyword>
<feature type="compositionally biased region" description="Polar residues" evidence="1">
    <location>
        <begin position="74"/>
        <end position="87"/>
    </location>
</feature>
<protein>
    <submittedName>
        <fullName evidence="2">(apollo) hypothetical protein</fullName>
    </submittedName>
</protein>
<feature type="compositionally biased region" description="Basic and acidic residues" evidence="1">
    <location>
        <begin position="88"/>
        <end position="103"/>
    </location>
</feature>
<reference evidence="2" key="1">
    <citation type="submission" date="2021-04" db="EMBL/GenBank/DDBJ databases">
        <authorList>
            <person name="Tunstrom K."/>
        </authorList>
    </citation>
    <scope>NUCLEOTIDE SEQUENCE</scope>
</reference>
<dbReference type="OrthoDB" id="6932526at2759"/>
<dbReference type="AlphaFoldDB" id="A0A8S3XZ94"/>
<name>A0A8S3XZ94_PARAO</name>
<sequence>MDEVNMKKKENVVSGFRATGIVPFNPQQVYKKIPECLPNETTLSVDHLLLDYLKDNRKPNEMKKGRNKKLNVQPGKSMSTSELNQVETDNKKPKKNRLENEAKTKEDFDLITSEEGYILDARTPDTKLDEFSGKLAATQVNICGNLNEDDISHDEHSIKFNEATVNQIKRRKRSLKEKNLKNKKPAKRCKHIDS</sequence>
<accession>A0A8S3XZ94</accession>
<dbReference type="Proteomes" id="UP000691718">
    <property type="component" value="Unassembled WGS sequence"/>
</dbReference>
<evidence type="ECO:0000256" key="1">
    <source>
        <dbReference type="SAM" id="MobiDB-lite"/>
    </source>
</evidence>
<feature type="region of interest" description="Disordered" evidence="1">
    <location>
        <begin position="58"/>
        <end position="103"/>
    </location>
</feature>
<proteinExistence type="predicted"/>